<keyword evidence="3" id="KW-1185">Reference proteome</keyword>
<evidence type="ECO:0000313" key="3">
    <source>
        <dbReference type="Proteomes" id="UP000307380"/>
    </source>
</evidence>
<dbReference type="EMBL" id="SSSN01000007">
    <property type="protein sequence ID" value="THG33961.1"/>
    <property type="molecule type" value="Genomic_DNA"/>
</dbReference>
<dbReference type="RefSeq" id="WP_136424599.1">
    <property type="nucleotide sequence ID" value="NZ_OZ241748.1"/>
</dbReference>
<feature type="region of interest" description="Disordered" evidence="1">
    <location>
        <begin position="1"/>
        <end position="63"/>
    </location>
</feature>
<dbReference type="Proteomes" id="UP000307380">
    <property type="component" value="Unassembled WGS sequence"/>
</dbReference>
<name>A0A4S4FUC8_9MICO</name>
<proteinExistence type="predicted"/>
<organism evidence="2 3">
    <name type="scientific">Orlajensenia flava</name>
    <dbReference type="NCBI Taxonomy" id="2565934"/>
    <lineage>
        <taxon>Bacteria</taxon>
        <taxon>Bacillati</taxon>
        <taxon>Actinomycetota</taxon>
        <taxon>Actinomycetes</taxon>
        <taxon>Micrococcales</taxon>
        <taxon>Microbacteriaceae</taxon>
        <taxon>Orlajensenia</taxon>
    </lineage>
</organism>
<dbReference type="OrthoDB" id="5121710at2"/>
<feature type="compositionally biased region" description="Acidic residues" evidence="1">
    <location>
        <begin position="51"/>
        <end position="63"/>
    </location>
</feature>
<sequence>MSDHDQNTPTTGEDGTDSEKLGDLIERVDREHGEDGAAAMADELRGQVEETSAEPEDAGDVED</sequence>
<evidence type="ECO:0000313" key="2">
    <source>
        <dbReference type="EMBL" id="THG33961.1"/>
    </source>
</evidence>
<accession>A0A4S4FUC8</accession>
<dbReference type="AlphaFoldDB" id="A0A4S4FUC8"/>
<reference evidence="2 3" key="1">
    <citation type="submission" date="2019-04" db="EMBL/GenBank/DDBJ databases">
        <authorList>
            <person name="Jiang L."/>
        </authorList>
    </citation>
    <scope>NUCLEOTIDE SEQUENCE [LARGE SCALE GENOMIC DNA]</scope>
    <source>
        <strain evidence="2 3">YIM 131861</strain>
    </source>
</reference>
<comment type="caution">
    <text evidence="2">The sequence shown here is derived from an EMBL/GenBank/DDBJ whole genome shotgun (WGS) entry which is preliminary data.</text>
</comment>
<feature type="compositionally biased region" description="Basic and acidic residues" evidence="1">
    <location>
        <begin position="17"/>
        <end position="35"/>
    </location>
</feature>
<protein>
    <submittedName>
        <fullName evidence="2">Uncharacterized protein</fullName>
    </submittedName>
</protein>
<gene>
    <name evidence="2" type="ORF">E6C70_11065</name>
</gene>
<evidence type="ECO:0000256" key="1">
    <source>
        <dbReference type="SAM" id="MobiDB-lite"/>
    </source>
</evidence>